<sequence length="188" mass="21046">MKNLFNKTNLGFVLVSTGVLFLSACDHSDNKERAMSTAPSTEIQDQAITTSDKKQSIPSVDDTDKKEKQTIENIKIMTAGKQENVAEDKSNEKQQLEQLPSSMGEQSTQKQIKSKQQGNKSVKTKKLSEESDYLKQQKAVLAELQNQYPQVRCTSESATLGSDSFCAQEERRILAEIKKVTEIIQINQ</sequence>
<reference evidence="2 3" key="1">
    <citation type="submission" date="2016-10" db="EMBL/GenBank/DDBJ databases">
        <title>Rodentibacter gen. nov. and new species.</title>
        <authorList>
            <person name="Christensen H."/>
        </authorList>
    </citation>
    <scope>NUCLEOTIDE SEQUENCE [LARGE SCALE GENOMIC DNA]</scope>
    <source>
        <strain evidence="2 3">1998236014</strain>
    </source>
</reference>
<feature type="compositionally biased region" description="Polar residues" evidence="1">
    <location>
        <begin position="37"/>
        <end position="50"/>
    </location>
</feature>
<evidence type="ECO:0000256" key="1">
    <source>
        <dbReference type="SAM" id="MobiDB-lite"/>
    </source>
</evidence>
<dbReference type="Proteomes" id="UP000188820">
    <property type="component" value="Unassembled WGS sequence"/>
</dbReference>
<comment type="caution">
    <text evidence="2">The sequence shown here is derived from an EMBL/GenBank/DDBJ whole genome shotgun (WGS) entry which is preliminary data.</text>
</comment>
<proteinExistence type="predicted"/>
<feature type="compositionally biased region" description="Basic and acidic residues" evidence="1">
    <location>
        <begin position="84"/>
        <end position="95"/>
    </location>
</feature>
<dbReference type="RefSeq" id="WP_077464605.1">
    <property type="nucleotide sequence ID" value="NZ_MLAA01000056.1"/>
</dbReference>
<accession>A0ABX3KVC5</accession>
<protein>
    <submittedName>
        <fullName evidence="2">Uncharacterized protein</fullName>
    </submittedName>
</protein>
<feature type="region of interest" description="Disordered" evidence="1">
    <location>
        <begin position="30"/>
        <end position="129"/>
    </location>
</feature>
<evidence type="ECO:0000313" key="3">
    <source>
        <dbReference type="Proteomes" id="UP000188820"/>
    </source>
</evidence>
<dbReference type="EMBL" id="MLAA01000056">
    <property type="protein sequence ID" value="OOF66484.1"/>
    <property type="molecule type" value="Genomic_DNA"/>
</dbReference>
<gene>
    <name evidence="2" type="ORF">BKG89_10285</name>
</gene>
<dbReference type="PROSITE" id="PS51257">
    <property type="entry name" value="PROKAR_LIPOPROTEIN"/>
    <property type="match status" value="1"/>
</dbReference>
<feature type="compositionally biased region" description="Low complexity" evidence="1">
    <location>
        <begin position="106"/>
        <end position="117"/>
    </location>
</feature>
<organism evidence="2 3">
    <name type="scientific">Rodentibacter caecimuris</name>
    <dbReference type="NCBI Taxonomy" id="1796644"/>
    <lineage>
        <taxon>Bacteria</taxon>
        <taxon>Pseudomonadati</taxon>
        <taxon>Pseudomonadota</taxon>
        <taxon>Gammaproteobacteria</taxon>
        <taxon>Pasteurellales</taxon>
        <taxon>Pasteurellaceae</taxon>
        <taxon>Rodentibacter</taxon>
    </lineage>
</organism>
<keyword evidence="3" id="KW-1185">Reference proteome</keyword>
<name>A0ABX3KVC5_9PAST</name>
<feature type="compositionally biased region" description="Polar residues" evidence="1">
    <location>
        <begin position="96"/>
        <end position="105"/>
    </location>
</feature>
<evidence type="ECO:0000313" key="2">
    <source>
        <dbReference type="EMBL" id="OOF66484.1"/>
    </source>
</evidence>